<keyword evidence="4" id="KW-0723">Serine/threonine-protein kinase</keyword>
<keyword evidence="5" id="KW-0597">Phosphoprotein</keyword>
<keyword evidence="11 20" id="KW-0547">Nucleotide-binding</keyword>
<dbReference type="InterPro" id="IPR011009">
    <property type="entry name" value="Kinase-like_dom_sf"/>
</dbReference>
<dbReference type="Gramene" id="BGIOSGA007828-TA">
    <property type="protein sequence ID" value="BGIOSGA007828-PA"/>
    <property type="gene ID" value="BGIOSGA007828"/>
</dbReference>
<dbReference type="PRINTS" id="PR00019">
    <property type="entry name" value="LEURICHRPT"/>
</dbReference>
<dbReference type="SMART" id="SM00369">
    <property type="entry name" value="LRR_TYP"/>
    <property type="match status" value="7"/>
</dbReference>
<feature type="chain" id="PRO_5002649595" description="non-specific serine/threonine protein kinase" evidence="22">
    <location>
        <begin position="22"/>
        <end position="1167"/>
    </location>
</feature>
<evidence type="ECO:0000256" key="16">
    <source>
        <dbReference type="ARBA" id="ARBA00023170"/>
    </source>
</evidence>
<evidence type="ECO:0000256" key="21">
    <source>
        <dbReference type="SAM" id="Phobius"/>
    </source>
</evidence>
<dbReference type="SUPFAM" id="SSF56112">
    <property type="entry name" value="Protein kinase-like (PK-like)"/>
    <property type="match status" value="1"/>
</dbReference>
<dbReference type="SUPFAM" id="SSF52058">
    <property type="entry name" value="L domain-like"/>
    <property type="match status" value="2"/>
</dbReference>
<dbReference type="InterPro" id="IPR017441">
    <property type="entry name" value="Protein_kinase_ATP_BS"/>
</dbReference>
<keyword evidence="7" id="KW-0808">Transferase</keyword>
<dbReference type="PANTHER" id="PTHR27000">
    <property type="entry name" value="LEUCINE-RICH REPEAT RECEPTOR-LIKE PROTEIN KINASE FAMILY PROTEIN-RELATED"/>
    <property type="match status" value="1"/>
</dbReference>
<dbReference type="InterPro" id="IPR008271">
    <property type="entry name" value="Ser/Thr_kinase_AS"/>
</dbReference>
<keyword evidence="16" id="KW-0675">Receptor</keyword>
<evidence type="ECO:0000313" key="24">
    <source>
        <dbReference type="EMBL" id="EAY85085.1"/>
    </source>
</evidence>
<dbReference type="Gene3D" id="3.30.200.20">
    <property type="entry name" value="Phosphorylase Kinase, domain 1"/>
    <property type="match status" value="1"/>
</dbReference>
<comment type="subcellular location">
    <subcellularLocation>
        <location evidence="1">Cell membrane</location>
        <topology evidence="1">Single-pass membrane protein</topology>
    </subcellularLocation>
</comment>
<dbReference type="FunFam" id="3.30.200.20:FF:000512">
    <property type="entry name" value="Receptor-like protein kinase HSL1"/>
    <property type="match status" value="1"/>
</dbReference>
<dbReference type="InterPro" id="IPR032675">
    <property type="entry name" value="LRR_dom_sf"/>
</dbReference>
<dbReference type="CDD" id="cd14066">
    <property type="entry name" value="STKc_IRAK"/>
    <property type="match status" value="1"/>
</dbReference>
<dbReference type="GO" id="GO:0005886">
    <property type="term" value="C:plasma membrane"/>
    <property type="evidence" value="ECO:0007669"/>
    <property type="project" value="UniProtKB-SubCell"/>
</dbReference>
<evidence type="ECO:0000256" key="17">
    <source>
        <dbReference type="ARBA" id="ARBA00023180"/>
    </source>
</evidence>
<keyword evidence="6" id="KW-0433">Leucine-rich repeat</keyword>
<evidence type="ECO:0000256" key="2">
    <source>
        <dbReference type="ARBA" id="ARBA00012513"/>
    </source>
</evidence>
<evidence type="ECO:0000256" key="14">
    <source>
        <dbReference type="ARBA" id="ARBA00022989"/>
    </source>
</evidence>
<dbReference type="Gene3D" id="3.80.10.10">
    <property type="entry name" value="Ribonuclease Inhibitor"/>
    <property type="match status" value="5"/>
</dbReference>
<dbReference type="Proteomes" id="UP000007015">
    <property type="component" value="Chromosome 2"/>
</dbReference>
<dbReference type="Pfam" id="PF00560">
    <property type="entry name" value="LRR_1"/>
    <property type="match status" value="3"/>
</dbReference>
<evidence type="ECO:0000259" key="23">
    <source>
        <dbReference type="PROSITE" id="PS50011"/>
    </source>
</evidence>
<comment type="catalytic activity">
    <reaction evidence="18">
        <text>L-threonyl-[protein] + ATP = O-phospho-L-threonyl-[protein] + ADP + H(+)</text>
        <dbReference type="Rhea" id="RHEA:46608"/>
        <dbReference type="Rhea" id="RHEA-COMP:11060"/>
        <dbReference type="Rhea" id="RHEA-COMP:11605"/>
        <dbReference type="ChEBI" id="CHEBI:15378"/>
        <dbReference type="ChEBI" id="CHEBI:30013"/>
        <dbReference type="ChEBI" id="CHEBI:30616"/>
        <dbReference type="ChEBI" id="CHEBI:61977"/>
        <dbReference type="ChEBI" id="CHEBI:456216"/>
        <dbReference type="EC" id="2.7.11.1"/>
    </reaction>
</comment>
<keyword evidence="17" id="KW-0325">Glycoprotein</keyword>
<dbReference type="InterPro" id="IPR003591">
    <property type="entry name" value="Leu-rich_rpt_typical-subtyp"/>
</dbReference>
<dbReference type="InterPro" id="IPR001611">
    <property type="entry name" value="Leu-rich_rpt"/>
</dbReference>
<evidence type="ECO:0000256" key="7">
    <source>
        <dbReference type="ARBA" id="ARBA00022679"/>
    </source>
</evidence>
<evidence type="ECO:0000256" key="18">
    <source>
        <dbReference type="ARBA" id="ARBA00047899"/>
    </source>
</evidence>
<dbReference type="PROSITE" id="PS00107">
    <property type="entry name" value="PROTEIN_KINASE_ATP"/>
    <property type="match status" value="1"/>
</dbReference>
<evidence type="ECO:0000256" key="22">
    <source>
        <dbReference type="SAM" id="SignalP"/>
    </source>
</evidence>
<evidence type="ECO:0000256" key="20">
    <source>
        <dbReference type="PROSITE-ProRule" id="PRU10141"/>
    </source>
</evidence>
<dbReference type="PROSITE" id="PS50011">
    <property type="entry name" value="PROTEIN_KINASE_DOM"/>
    <property type="match status" value="1"/>
</dbReference>
<dbReference type="Gene3D" id="1.10.510.10">
    <property type="entry name" value="Transferase(Phosphotransferase) domain 1"/>
    <property type="match status" value="1"/>
</dbReference>
<dbReference type="AlphaFoldDB" id="A2X2M5"/>
<evidence type="ECO:0000256" key="19">
    <source>
        <dbReference type="ARBA" id="ARBA00048679"/>
    </source>
</evidence>
<evidence type="ECO:0000256" key="5">
    <source>
        <dbReference type="ARBA" id="ARBA00022553"/>
    </source>
</evidence>
<dbReference type="EMBL" id="CM000127">
    <property type="protein sequence ID" value="EAY85085.1"/>
    <property type="molecule type" value="Genomic_DNA"/>
</dbReference>
<evidence type="ECO:0000256" key="8">
    <source>
        <dbReference type="ARBA" id="ARBA00022692"/>
    </source>
</evidence>
<keyword evidence="25" id="KW-1185">Reference proteome</keyword>
<dbReference type="OMA" id="FAYNSME"/>
<comment type="catalytic activity">
    <reaction evidence="19">
        <text>L-seryl-[protein] + ATP = O-phospho-L-seryl-[protein] + ADP + H(+)</text>
        <dbReference type="Rhea" id="RHEA:17989"/>
        <dbReference type="Rhea" id="RHEA-COMP:9863"/>
        <dbReference type="Rhea" id="RHEA-COMP:11604"/>
        <dbReference type="ChEBI" id="CHEBI:15378"/>
        <dbReference type="ChEBI" id="CHEBI:29999"/>
        <dbReference type="ChEBI" id="CHEBI:30616"/>
        <dbReference type="ChEBI" id="CHEBI:83421"/>
        <dbReference type="ChEBI" id="CHEBI:456216"/>
        <dbReference type="EC" id="2.7.11.1"/>
    </reaction>
</comment>
<dbReference type="PROSITE" id="PS51450">
    <property type="entry name" value="LRR"/>
    <property type="match status" value="2"/>
</dbReference>
<feature type="signal peptide" evidence="22">
    <location>
        <begin position="1"/>
        <end position="21"/>
    </location>
</feature>
<evidence type="ECO:0000256" key="15">
    <source>
        <dbReference type="ARBA" id="ARBA00023136"/>
    </source>
</evidence>
<dbReference type="Pfam" id="PF00069">
    <property type="entry name" value="Pkinase"/>
    <property type="match status" value="1"/>
</dbReference>
<dbReference type="PROSITE" id="PS00108">
    <property type="entry name" value="PROTEIN_KINASE_ST"/>
    <property type="match status" value="1"/>
</dbReference>
<dbReference type="GO" id="GO:0004674">
    <property type="term" value="F:protein serine/threonine kinase activity"/>
    <property type="evidence" value="ECO:0007669"/>
    <property type="project" value="UniProtKB-KW"/>
</dbReference>
<evidence type="ECO:0000256" key="11">
    <source>
        <dbReference type="ARBA" id="ARBA00022741"/>
    </source>
</evidence>
<keyword evidence="10" id="KW-0677">Repeat</keyword>
<sequence>MAVYNILILFLLLLLFSLSAAQPSANEQKLLLAIKQDWDNPAPLSSWSSTGNWTGVIYNNITGQVTGLSLPSFHIARPIPPSVCRLKNLTYIDLSFNNLIGDFPTVLYGCSALEFLDLSNNQLSGILPDDIDKLSSGMLHLNLSSNAFVGDVPLAVGSFSKLKSLVLDTNRFNGNYPGAAIGGLVELETLTLASNPFEPGPVPKEFGKLTKLKTLWLSWMNLTGTIHDDLSSLTELTLLDLSQNKMQGRIPEWVLKHQKLEILYLFANNLSGEIGPDITALNLQQLDLSMNKLSGSIPEDIANLKNLSLLFLYYNQLTGPIPAGVGMMPNLTDIRLFNNKLSGPLPAELGKHSELGNFEVSNNNLSGELPDTLCFNKKLYDIVVFNNSFSGVFPANLGDCETINNVMAYNNHFVGDFPKKIWSFAVLTNVMIYNNNFTGTLPSEISFNISRIEMENNRFSGALPSAAVGLKSFTAENNQFSGELPTDMSRLANLTELNLAGNQLSGSIPPSIKSLTSLTSLNLSRNQISGEIPAAVGWMGLYILDLSDNKLTGDIPQDFSNLHLNFLNLSSNQLSGEVPDTLQNSAYDRSFLGNHGLCATVNMNMNLPACPYQGRNKLSTSLIIVFSVLAGVVFIGAVAIWLLILRHQKRWQDLTVWKMTSFRKLDFSECDVLGNLHEENVIGSGGSGKVYRIHVGGKGSAGKVVAVKRLWRTAAKSDAKSDKEFDAEVRILGEARHINIIDLLCCISGDDTKLLVYEYMENGSLDRWLHRRDDGVPVPLQWPTRLCVAIDAARGLCYMHHECVQPIMHRDVKSSNILLDPGFRAKIADFGLARILVKSGEPNSVSAISGTFGYMAPEYGCRAKANEKVDVYAFGIVLLELTTGQAATDDDYCNLVDWAWRWYKASGALHLHDVIDMRIPDRAAFLEDAVAVFLLGVSCIRDDPASRPTMKEVLEQLVHNADYIRNWGILRFPTTTFGELPDTLCFNKKLFDIVVFNNSFSGVFPTNLGDCKTINNIMAYNNHFVGDFPKKIWSFELLTNVMIYNNFTGTLPSEISFNILRIEMGNNRFSGALPSAAVGLKSFLAENNQFSGELPTDMSRLANLTKLNLAGNQLLTIVKIYINNFASTLPSNKIVSKSNVKEIGLQSQGKMGFAHCDNGRLQRNWPC</sequence>
<evidence type="ECO:0000256" key="6">
    <source>
        <dbReference type="ARBA" id="ARBA00022614"/>
    </source>
</evidence>
<evidence type="ECO:0000256" key="10">
    <source>
        <dbReference type="ARBA" id="ARBA00022737"/>
    </source>
</evidence>
<gene>
    <name evidence="24" type="ORF">OsI_06441</name>
</gene>
<evidence type="ECO:0000256" key="4">
    <source>
        <dbReference type="ARBA" id="ARBA00022527"/>
    </source>
</evidence>
<organism evidence="24 25">
    <name type="scientific">Oryza sativa subsp. indica</name>
    <name type="common">Rice</name>
    <dbReference type="NCBI Taxonomy" id="39946"/>
    <lineage>
        <taxon>Eukaryota</taxon>
        <taxon>Viridiplantae</taxon>
        <taxon>Streptophyta</taxon>
        <taxon>Embryophyta</taxon>
        <taxon>Tracheophyta</taxon>
        <taxon>Spermatophyta</taxon>
        <taxon>Magnoliopsida</taxon>
        <taxon>Liliopsida</taxon>
        <taxon>Poales</taxon>
        <taxon>Poaceae</taxon>
        <taxon>BOP clade</taxon>
        <taxon>Oryzoideae</taxon>
        <taxon>Oryzeae</taxon>
        <taxon>Oryzinae</taxon>
        <taxon>Oryza</taxon>
        <taxon>Oryza sativa</taxon>
    </lineage>
</organism>
<dbReference type="HOGENOM" id="CLU_000288_22_1_1"/>
<evidence type="ECO:0000256" key="13">
    <source>
        <dbReference type="ARBA" id="ARBA00022840"/>
    </source>
</evidence>
<keyword evidence="15 21" id="KW-0472">Membrane</keyword>
<evidence type="ECO:0000256" key="1">
    <source>
        <dbReference type="ARBA" id="ARBA00004162"/>
    </source>
</evidence>
<dbReference type="FunFam" id="3.80.10.10:FF:000221">
    <property type="entry name" value="Leucine-rich repeat receptor-like protein kinase PXL1"/>
    <property type="match status" value="1"/>
</dbReference>
<dbReference type="STRING" id="39946.A2X2M5"/>
<evidence type="ECO:0000256" key="12">
    <source>
        <dbReference type="ARBA" id="ARBA00022777"/>
    </source>
</evidence>
<keyword evidence="14 21" id="KW-1133">Transmembrane helix</keyword>
<dbReference type="FunFam" id="3.80.10.10:FF:000041">
    <property type="entry name" value="LRR receptor-like serine/threonine-protein kinase ERECTA"/>
    <property type="match status" value="1"/>
</dbReference>
<dbReference type="SMART" id="SM00220">
    <property type="entry name" value="S_TKc"/>
    <property type="match status" value="1"/>
</dbReference>
<keyword evidence="13 20" id="KW-0067">ATP-binding</keyword>
<reference evidence="24 25" key="1">
    <citation type="journal article" date="2005" name="PLoS Biol.">
        <title>The genomes of Oryza sativa: a history of duplications.</title>
        <authorList>
            <person name="Yu J."/>
            <person name="Wang J."/>
            <person name="Lin W."/>
            <person name="Li S."/>
            <person name="Li H."/>
            <person name="Zhou J."/>
            <person name="Ni P."/>
            <person name="Dong W."/>
            <person name="Hu S."/>
            <person name="Zeng C."/>
            <person name="Zhang J."/>
            <person name="Zhang Y."/>
            <person name="Li R."/>
            <person name="Xu Z."/>
            <person name="Li S."/>
            <person name="Li X."/>
            <person name="Zheng H."/>
            <person name="Cong L."/>
            <person name="Lin L."/>
            <person name="Yin J."/>
            <person name="Geng J."/>
            <person name="Li G."/>
            <person name="Shi J."/>
            <person name="Liu J."/>
            <person name="Lv H."/>
            <person name="Li J."/>
            <person name="Wang J."/>
            <person name="Deng Y."/>
            <person name="Ran L."/>
            <person name="Shi X."/>
            <person name="Wang X."/>
            <person name="Wu Q."/>
            <person name="Li C."/>
            <person name="Ren X."/>
            <person name="Wang J."/>
            <person name="Wang X."/>
            <person name="Li D."/>
            <person name="Liu D."/>
            <person name="Zhang X."/>
            <person name="Ji Z."/>
            <person name="Zhao W."/>
            <person name="Sun Y."/>
            <person name="Zhang Z."/>
            <person name="Bao J."/>
            <person name="Han Y."/>
            <person name="Dong L."/>
            <person name="Ji J."/>
            <person name="Chen P."/>
            <person name="Wu S."/>
            <person name="Liu J."/>
            <person name="Xiao Y."/>
            <person name="Bu D."/>
            <person name="Tan J."/>
            <person name="Yang L."/>
            <person name="Ye C."/>
            <person name="Zhang J."/>
            <person name="Xu J."/>
            <person name="Zhou Y."/>
            <person name="Yu Y."/>
            <person name="Zhang B."/>
            <person name="Zhuang S."/>
            <person name="Wei H."/>
            <person name="Liu B."/>
            <person name="Lei M."/>
            <person name="Yu H."/>
            <person name="Li Y."/>
            <person name="Xu H."/>
            <person name="Wei S."/>
            <person name="He X."/>
            <person name="Fang L."/>
            <person name="Zhang Z."/>
            <person name="Zhang Y."/>
            <person name="Huang X."/>
            <person name="Su Z."/>
            <person name="Tong W."/>
            <person name="Li J."/>
            <person name="Tong Z."/>
            <person name="Li S."/>
            <person name="Ye J."/>
            <person name="Wang L."/>
            <person name="Fang L."/>
            <person name="Lei T."/>
            <person name="Chen C."/>
            <person name="Chen H."/>
            <person name="Xu Z."/>
            <person name="Li H."/>
            <person name="Huang H."/>
            <person name="Zhang F."/>
            <person name="Xu H."/>
            <person name="Li N."/>
            <person name="Zhao C."/>
            <person name="Li S."/>
            <person name="Dong L."/>
            <person name="Huang Y."/>
            <person name="Li L."/>
            <person name="Xi Y."/>
            <person name="Qi Q."/>
            <person name="Li W."/>
            <person name="Zhang B."/>
            <person name="Hu W."/>
            <person name="Zhang Y."/>
            <person name="Tian X."/>
            <person name="Jiao Y."/>
            <person name="Liang X."/>
            <person name="Jin J."/>
            <person name="Gao L."/>
            <person name="Zheng W."/>
            <person name="Hao B."/>
            <person name="Liu S."/>
            <person name="Wang W."/>
            <person name="Yuan L."/>
            <person name="Cao M."/>
            <person name="McDermott J."/>
            <person name="Samudrala R."/>
            <person name="Wang J."/>
            <person name="Wong G.K."/>
            <person name="Yang H."/>
        </authorList>
    </citation>
    <scope>NUCLEOTIDE SEQUENCE [LARGE SCALE GENOMIC DNA]</scope>
    <source>
        <strain evidence="25">cv. 93-11</strain>
    </source>
</reference>
<dbReference type="Pfam" id="PF12799">
    <property type="entry name" value="LRR_4"/>
    <property type="match status" value="1"/>
</dbReference>
<evidence type="ECO:0000256" key="9">
    <source>
        <dbReference type="ARBA" id="ARBA00022729"/>
    </source>
</evidence>
<dbReference type="FunFam" id="3.80.10.10:FF:000383">
    <property type="entry name" value="Leucine-rich repeat receptor protein kinase EMS1"/>
    <property type="match status" value="1"/>
</dbReference>
<dbReference type="FunFam" id="3.80.10.10:FF:000642">
    <property type="entry name" value="Leucine-rich receptor-like protein kinase family protein"/>
    <property type="match status" value="1"/>
</dbReference>
<keyword evidence="9 22" id="KW-0732">Signal</keyword>
<keyword evidence="8 21" id="KW-0812">Transmembrane</keyword>
<dbReference type="InterPro" id="IPR025875">
    <property type="entry name" value="Leu-rich_rpt_4"/>
</dbReference>
<feature type="transmembrane region" description="Helical" evidence="21">
    <location>
        <begin position="622"/>
        <end position="644"/>
    </location>
</feature>
<keyword evidence="12" id="KW-0418">Kinase</keyword>
<accession>A2X2M5</accession>
<dbReference type="SUPFAM" id="SSF52047">
    <property type="entry name" value="RNI-like"/>
    <property type="match status" value="1"/>
</dbReference>
<proteinExistence type="predicted"/>
<name>A2X2M5_ORYSI</name>
<dbReference type="FunFam" id="1.10.510.10:FF:000417">
    <property type="entry name" value="Leucine-rich repeat receptor-like protein kinase"/>
    <property type="match status" value="1"/>
</dbReference>
<dbReference type="InterPro" id="IPR000719">
    <property type="entry name" value="Prot_kinase_dom"/>
</dbReference>
<evidence type="ECO:0000313" key="25">
    <source>
        <dbReference type="Proteomes" id="UP000007015"/>
    </source>
</evidence>
<dbReference type="EC" id="2.7.11.1" evidence="2"/>
<evidence type="ECO:0000256" key="3">
    <source>
        <dbReference type="ARBA" id="ARBA00022475"/>
    </source>
</evidence>
<feature type="domain" description="Protein kinase" evidence="23">
    <location>
        <begin position="676"/>
        <end position="964"/>
    </location>
</feature>
<dbReference type="GO" id="GO:0005524">
    <property type="term" value="F:ATP binding"/>
    <property type="evidence" value="ECO:0007669"/>
    <property type="project" value="UniProtKB-UniRule"/>
</dbReference>
<dbReference type="Pfam" id="PF13855">
    <property type="entry name" value="LRR_8"/>
    <property type="match status" value="1"/>
</dbReference>
<feature type="binding site" evidence="20">
    <location>
        <position position="708"/>
    </location>
    <ligand>
        <name>ATP</name>
        <dbReference type="ChEBI" id="CHEBI:30616"/>
    </ligand>
</feature>
<dbReference type="PANTHER" id="PTHR27000:SF749">
    <property type="entry name" value="OS02G0228300 PROTEIN"/>
    <property type="match status" value="1"/>
</dbReference>
<keyword evidence="3" id="KW-1003">Cell membrane</keyword>
<protein>
    <recommendedName>
        <fullName evidence="2">non-specific serine/threonine protein kinase</fullName>
        <ecNumber evidence="2">2.7.11.1</ecNumber>
    </recommendedName>
</protein>